<dbReference type="SMART" id="SM01321">
    <property type="entry name" value="Y1_Tnp"/>
    <property type="match status" value="1"/>
</dbReference>
<dbReference type="Proteomes" id="UP000075606">
    <property type="component" value="Unassembled WGS sequence"/>
</dbReference>
<evidence type="ECO:0000313" key="2">
    <source>
        <dbReference type="EMBL" id="KYG75610.1"/>
    </source>
</evidence>
<dbReference type="GO" id="GO:0003677">
    <property type="term" value="F:DNA binding"/>
    <property type="evidence" value="ECO:0007669"/>
    <property type="project" value="InterPro"/>
</dbReference>
<dbReference type="AlphaFoldDB" id="A0A150XAA8"/>
<dbReference type="SUPFAM" id="SSF143422">
    <property type="entry name" value="Transposase IS200-like"/>
    <property type="match status" value="1"/>
</dbReference>
<proteinExistence type="predicted"/>
<protein>
    <recommendedName>
        <fullName evidence="1">Transposase IS200-like domain-containing protein</fullName>
    </recommendedName>
</protein>
<dbReference type="PANTHER" id="PTHR34322">
    <property type="entry name" value="TRANSPOSASE, Y1_TNP DOMAIN-CONTAINING"/>
    <property type="match status" value="1"/>
</dbReference>
<dbReference type="InterPro" id="IPR002686">
    <property type="entry name" value="Transposase_17"/>
</dbReference>
<accession>A0A150XAA8</accession>
<dbReference type="STRING" id="333140.AWW68_07170"/>
<dbReference type="Gene3D" id="3.30.70.1290">
    <property type="entry name" value="Transposase IS200-like"/>
    <property type="match status" value="1"/>
</dbReference>
<dbReference type="PANTHER" id="PTHR34322:SF2">
    <property type="entry name" value="TRANSPOSASE IS200-LIKE DOMAIN-CONTAINING PROTEIN"/>
    <property type="match status" value="1"/>
</dbReference>
<dbReference type="RefSeq" id="WP_068219176.1">
    <property type="nucleotide sequence ID" value="NZ_LRPC01000012.1"/>
</dbReference>
<gene>
    <name evidence="2" type="ORF">AWW68_07170</name>
</gene>
<dbReference type="OrthoDB" id="9788881at2"/>
<reference evidence="2 3" key="1">
    <citation type="submission" date="2016-01" db="EMBL/GenBank/DDBJ databases">
        <title>Genome sequencing of Roseivirga spongicola UST030701-084.</title>
        <authorList>
            <person name="Selvaratnam C."/>
            <person name="Thevarajoo S."/>
            <person name="Goh K.M."/>
            <person name="Ee R."/>
            <person name="Chan K.-G."/>
            <person name="Chong C.S."/>
        </authorList>
    </citation>
    <scope>NUCLEOTIDE SEQUENCE [LARGE SCALE GENOMIC DNA]</scope>
    <source>
        <strain evidence="2 3">UST030701-084</strain>
    </source>
</reference>
<comment type="caution">
    <text evidence="2">The sequence shown here is derived from an EMBL/GenBank/DDBJ whole genome shotgun (WGS) entry which is preliminary data.</text>
</comment>
<organism evidence="2 3">
    <name type="scientific">Roseivirga spongicola</name>
    <dbReference type="NCBI Taxonomy" id="333140"/>
    <lineage>
        <taxon>Bacteria</taxon>
        <taxon>Pseudomonadati</taxon>
        <taxon>Bacteroidota</taxon>
        <taxon>Cytophagia</taxon>
        <taxon>Cytophagales</taxon>
        <taxon>Roseivirgaceae</taxon>
        <taxon>Roseivirga</taxon>
    </lineage>
</organism>
<keyword evidence="3" id="KW-1185">Reference proteome</keyword>
<dbReference type="GO" id="GO:0004803">
    <property type="term" value="F:transposase activity"/>
    <property type="evidence" value="ECO:0007669"/>
    <property type="project" value="InterPro"/>
</dbReference>
<dbReference type="EMBL" id="LRPC01000012">
    <property type="protein sequence ID" value="KYG75610.1"/>
    <property type="molecule type" value="Genomic_DNA"/>
</dbReference>
<evidence type="ECO:0000313" key="3">
    <source>
        <dbReference type="Proteomes" id="UP000075606"/>
    </source>
</evidence>
<evidence type="ECO:0000259" key="1">
    <source>
        <dbReference type="SMART" id="SM01321"/>
    </source>
</evidence>
<dbReference type="GO" id="GO:0006313">
    <property type="term" value="P:DNA transposition"/>
    <property type="evidence" value="ECO:0007669"/>
    <property type="project" value="InterPro"/>
</dbReference>
<sequence>MKILEDFSYHVYNQSNNGVKLFLDDEDYIYFLNRAKVWIAEKADILAYCIMPNHFHFLIHANAKSSEIVKVGSLNLNGVSNGFRLLQSQYAQYFNRKYGKSGSVFRPKINWKPLNSSSGEYVTNCFNYIHNNPLEASLSANLEGWKYSSYLEYCGLKKQLLVDKQLAKQYVKADWEDFDL</sequence>
<feature type="domain" description="Transposase IS200-like" evidence="1">
    <location>
        <begin position="4"/>
        <end position="132"/>
    </location>
</feature>
<name>A0A150XAA8_9BACT</name>
<dbReference type="InterPro" id="IPR036515">
    <property type="entry name" value="Transposase_17_sf"/>
</dbReference>